<evidence type="ECO:0000313" key="1">
    <source>
        <dbReference type="EMBL" id="NYH83646.1"/>
    </source>
</evidence>
<name>A0A1I2PFS5_9ACTN</name>
<organism evidence="2 3">
    <name type="scientific">Actinopolymorpha cephalotaxi</name>
    <dbReference type="NCBI Taxonomy" id="504797"/>
    <lineage>
        <taxon>Bacteria</taxon>
        <taxon>Bacillati</taxon>
        <taxon>Actinomycetota</taxon>
        <taxon>Actinomycetes</taxon>
        <taxon>Propionibacteriales</taxon>
        <taxon>Actinopolymorphaceae</taxon>
        <taxon>Actinopolymorpha</taxon>
    </lineage>
</organism>
<dbReference type="AlphaFoldDB" id="A0A1I2PFS5"/>
<dbReference type="STRING" id="504797.SAMN05421678_104102"/>
<reference evidence="2 3" key="1">
    <citation type="submission" date="2016-10" db="EMBL/GenBank/DDBJ databases">
        <authorList>
            <person name="de Groot N.N."/>
        </authorList>
    </citation>
    <scope>NUCLEOTIDE SEQUENCE [LARGE SCALE GENOMIC DNA]</scope>
    <source>
        <strain evidence="2 3">CPCC 202808</strain>
    </source>
</reference>
<keyword evidence="4" id="KW-1185">Reference proteome</keyword>
<reference evidence="1 4" key="2">
    <citation type="submission" date="2020-07" db="EMBL/GenBank/DDBJ databases">
        <title>Sequencing the genomes of 1000 actinobacteria strains.</title>
        <authorList>
            <person name="Klenk H.-P."/>
        </authorList>
    </citation>
    <scope>NUCLEOTIDE SEQUENCE [LARGE SCALE GENOMIC DNA]</scope>
    <source>
        <strain evidence="1 4">DSM 45117</strain>
    </source>
</reference>
<protein>
    <submittedName>
        <fullName evidence="1">Adenylylsulfate kinase-like enzyme</fullName>
    </submittedName>
</protein>
<evidence type="ECO:0000313" key="3">
    <source>
        <dbReference type="Proteomes" id="UP000199052"/>
    </source>
</evidence>
<dbReference type="EMBL" id="JACBZA010000001">
    <property type="protein sequence ID" value="NYH83646.1"/>
    <property type="molecule type" value="Genomic_DNA"/>
</dbReference>
<dbReference type="EMBL" id="FOOI01000004">
    <property type="protein sequence ID" value="SFG14313.1"/>
    <property type="molecule type" value="Genomic_DNA"/>
</dbReference>
<dbReference type="Proteomes" id="UP000199052">
    <property type="component" value="Unassembled WGS sequence"/>
</dbReference>
<dbReference type="RefSeq" id="WP_269086073.1">
    <property type="nucleotide sequence ID" value="NZ_FOOI01000004.1"/>
</dbReference>
<evidence type="ECO:0000313" key="4">
    <source>
        <dbReference type="Proteomes" id="UP000533017"/>
    </source>
</evidence>
<dbReference type="Proteomes" id="UP000533017">
    <property type="component" value="Unassembled WGS sequence"/>
</dbReference>
<accession>A0A1I2PFS5</accession>
<dbReference type="InterPro" id="IPR027417">
    <property type="entry name" value="P-loop_NTPase"/>
</dbReference>
<sequence>MPLTLMLTGPAGSGKSTAAGAWAARGTSPRALIDAVLADRRAAL</sequence>
<proteinExistence type="predicted"/>
<gene>
    <name evidence="1" type="ORF">FHR37_002497</name>
    <name evidence="2" type="ORF">SAMN05421678_104102</name>
</gene>
<dbReference type="Gene3D" id="3.40.50.300">
    <property type="entry name" value="P-loop containing nucleotide triphosphate hydrolases"/>
    <property type="match status" value="1"/>
</dbReference>
<evidence type="ECO:0000313" key="2">
    <source>
        <dbReference type="EMBL" id="SFG14313.1"/>
    </source>
</evidence>